<dbReference type="GeneTree" id="ENSGT00390000005412"/>
<dbReference type="Pfam" id="PF19016">
    <property type="entry name" value="DUF5745"/>
    <property type="match status" value="1"/>
</dbReference>
<dbReference type="PANTHER" id="PTHR22545:SF0">
    <property type="entry name" value="CENTROSOMAL PROTEIN OF 95 KDA"/>
    <property type="match status" value="1"/>
</dbReference>
<evidence type="ECO:0000313" key="3">
    <source>
        <dbReference type="Proteomes" id="UP000694383"/>
    </source>
</evidence>
<proteinExistence type="predicted"/>
<reference evidence="2" key="2">
    <citation type="submission" date="2025-09" db="UniProtKB">
        <authorList>
            <consortium name="Ensembl"/>
        </authorList>
    </citation>
    <scope>IDENTIFICATION</scope>
</reference>
<protein>
    <recommendedName>
        <fullName evidence="1">DUF5745 domain-containing protein</fullName>
    </recommendedName>
</protein>
<dbReference type="GO" id="GO:0000922">
    <property type="term" value="C:spindle pole"/>
    <property type="evidence" value="ECO:0007669"/>
    <property type="project" value="InterPro"/>
</dbReference>
<dbReference type="PANTHER" id="PTHR22545">
    <property type="entry name" value="CENTROSOMAL PROTEIN OF 95 KDA"/>
    <property type="match status" value="1"/>
</dbReference>
<organism evidence="2 3">
    <name type="scientific">Oryzias sinensis</name>
    <name type="common">Chinese medaka</name>
    <dbReference type="NCBI Taxonomy" id="183150"/>
    <lineage>
        <taxon>Eukaryota</taxon>
        <taxon>Metazoa</taxon>
        <taxon>Chordata</taxon>
        <taxon>Craniata</taxon>
        <taxon>Vertebrata</taxon>
        <taxon>Euteleostomi</taxon>
        <taxon>Actinopterygii</taxon>
        <taxon>Neopterygii</taxon>
        <taxon>Teleostei</taxon>
        <taxon>Neoteleostei</taxon>
        <taxon>Acanthomorphata</taxon>
        <taxon>Ovalentaria</taxon>
        <taxon>Atherinomorphae</taxon>
        <taxon>Beloniformes</taxon>
        <taxon>Adrianichthyidae</taxon>
        <taxon>Oryziinae</taxon>
        <taxon>Oryzias</taxon>
    </lineage>
</organism>
<name>A0A8C7ZJ37_9TELE</name>
<dbReference type="Proteomes" id="UP000694383">
    <property type="component" value="Unplaced"/>
</dbReference>
<dbReference type="Ensembl" id="ENSOSIT00000045140.1">
    <property type="protein sequence ID" value="ENSOSIP00000042889.1"/>
    <property type="gene ID" value="ENSOSIG00000020645.1"/>
</dbReference>
<dbReference type="InterPro" id="IPR044039">
    <property type="entry name" value="DUF5745"/>
</dbReference>
<dbReference type="AlphaFoldDB" id="A0A8C7ZJ37"/>
<sequence length="94" mass="10505">LAGYWVDVANDLLRQCHLSLRLRDMTDCNADVFVSLYENILGEKVPDYIAVPCSQEDDVHNVQSVIDSLSLDYLQISLSHITGTTQLFATTNSD</sequence>
<evidence type="ECO:0000259" key="1">
    <source>
        <dbReference type="Pfam" id="PF19016"/>
    </source>
</evidence>
<reference evidence="2" key="1">
    <citation type="submission" date="2025-08" db="UniProtKB">
        <authorList>
            <consortium name="Ensembl"/>
        </authorList>
    </citation>
    <scope>IDENTIFICATION</scope>
</reference>
<feature type="domain" description="DUF5745" evidence="1">
    <location>
        <begin position="46"/>
        <end position="83"/>
    </location>
</feature>
<dbReference type="InterPro" id="IPR026619">
    <property type="entry name" value="CEP95"/>
</dbReference>
<keyword evidence="3" id="KW-1185">Reference proteome</keyword>
<evidence type="ECO:0000313" key="2">
    <source>
        <dbReference type="Ensembl" id="ENSOSIP00000042889.1"/>
    </source>
</evidence>
<accession>A0A8C7ZJ37</accession>
<dbReference type="GO" id="GO:0005813">
    <property type="term" value="C:centrosome"/>
    <property type="evidence" value="ECO:0007669"/>
    <property type="project" value="InterPro"/>
</dbReference>